<evidence type="ECO:0000256" key="1">
    <source>
        <dbReference type="ARBA" id="ARBA00006479"/>
    </source>
</evidence>
<name>A0ABZ1BZK4_9FIRM</name>
<dbReference type="Gene3D" id="3.30.420.40">
    <property type="match status" value="2"/>
</dbReference>
<dbReference type="InterPro" id="IPR049874">
    <property type="entry name" value="ROK_cs"/>
</dbReference>
<organism evidence="2 3">
    <name type="scientific">Carboxydichorda subterranea</name>
    <dbReference type="NCBI Taxonomy" id="3109565"/>
    <lineage>
        <taxon>Bacteria</taxon>
        <taxon>Bacillati</taxon>
        <taxon>Bacillota</taxon>
        <taxon>Limnochordia</taxon>
        <taxon>Limnochordales</taxon>
        <taxon>Geochordaceae</taxon>
        <taxon>Carboxydichorda</taxon>
    </lineage>
</organism>
<dbReference type="InterPro" id="IPR000600">
    <property type="entry name" value="ROK"/>
</dbReference>
<reference evidence="2 3" key="1">
    <citation type="journal article" date="2024" name="Front. Microbiol.">
        <title>Novel thermophilic genera Geochorda gen. nov. and Carboxydochorda gen. nov. from the deep terrestrial subsurface reveal the ecophysiological diversity in the class Limnochordia.</title>
        <authorList>
            <person name="Karnachuk O.V."/>
            <person name="Lukina A.P."/>
            <person name="Avakyan M.R."/>
            <person name="Kadnikov V.V."/>
            <person name="Begmatov S."/>
            <person name="Beletsky A.V."/>
            <person name="Vlasova K.G."/>
            <person name="Novikov A.A."/>
            <person name="Shcherbakova V.A."/>
            <person name="Mardanov A.V."/>
            <person name="Ravin N.V."/>
        </authorList>
    </citation>
    <scope>NUCLEOTIDE SEQUENCE [LARGE SCALE GENOMIC DNA]</scope>
    <source>
        <strain evidence="2 3">L945</strain>
    </source>
</reference>
<dbReference type="EMBL" id="CP141615">
    <property type="protein sequence ID" value="WRP18018.1"/>
    <property type="molecule type" value="Genomic_DNA"/>
</dbReference>
<accession>A0ABZ1BZK4</accession>
<dbReference type="PANTHER" id="PTHR18964">
    <property type="entry name" value="ROK (REPRESSOR, ORF, KINASE) FAMILY"/>
    <property type="match status" value="1"/>
</dbReference>
<evidence type="ECO:0000313" key="3">
    <source>
        <dbReference type="Proteomes" id="UP001332192"/>
    </source>
</evidence>
<dbReference type="Proteomes" id="UP001332192">
    <property type="component" value="Chromosome"/>
</dbReference>
<evidence type="ECO:0000313" key="2">
    <source>
        <dbReference type="EMBL" id="WRP18018.1"/>
    </source>
</evidence>
<sequence>MQTWVVGVDLGGTKIATGLVDDRGQVIERLEQLTRPEQGPQTVIERMTQSVGEVCRRAGVRPGAVEAVTVACPGPLDPASGVVIAAPNLGWRHVDVVGPMQAALGVPVYLENDANAAAFGEWWVGAGRGTRHFIYVTVSTGIGGGIIIDGAIYGGAHWAAGEIGHTVIVVENGPLCGCGRRGCLESVASGTGIARRAIEALEEAGWREGEAPEAADERPGARLVRLAAGRFAEIDARKVAEAARQGDPLAKEVLDRTWLYLGAGLANLANLFDPDAIAIGGGVSRIGEAMMEPLRRELRTRAVPGPAEGTRLVPALLGPNAGVVGAAAVALKKLGKLEGVESRAG</sequence>
<keyword evidence="3" id="KW-1185">Reference proteome</keyword>
<dbReference type="RefSeq" id="WP_324717289.1">
    <property type="nucleotide sequence ID" value="NZ_CP141615.1"/>
</dbReference>
<proteinExistence type="inferred from homology"/>
<dbReference type="PROSITE" id="PS01125">
    <property type="entry name" value="ROK"/>
    <property type="match status" value="1"/>
</dbReference>
<dbReference type="InterPro" id="IPR043129">
    <property type="entry name" value="ATPase_NBD"/>
</dbReference>
<dbReference type="SUPFAM" id="SSF53067">
    <property type="entry name" value="Actin-like ATPase domain"/>
    <property type="match status" value="1"/>
</dbReference>
<protein>
    <submittedName>
        <fullName evidence="2">ROK family protein</fullName>
    </submittedName>
</protein>
<gene>
    <name evidence="2" type="ORF">U7230_03140</name>
</gene>
<dbReference type="PANTHER" id="PTHR18964:SF149">
    <property type="entry name" value="BIFUNCTIONAL UDP-N-ACETYLGLUCOSAMINE 2-EPIMERASE_N-ACETYLMANNOSAMINE KINASE"/>
    <property type="match status" value="1"/>
</dbReference>
<dbReference type="Pfam" id="PF00480">
    <property type="entry name" value="ROK"/>
    <property type="match status" value="1"/>
</dbReference>
<comment type="similarity">
    <text evidence="1">Belongs to the ROK (NagC/XylR) family.</text>
</comment>